<dbReference type="SMART" id="SM00285">
    <property type="entry name" value="PBD"/>
    <property type="match status" value="1"/>
</dbReference>
<feature type="compositionally biased region" description="Low complexity" evidence="1">
    <location>
        <begin position="113"/>
        <end position="132"/>
    </location>
</feature>
<protein>
    <submittedName>
        <fullName evidence="4">CRIB domain-containing protein RIC1-like</fullName>
    </submittedName>
</protein>
<keyword evidence="3" id="KW-1185">Reference proteome</keyword>
<proteinExistence type="predicted"/>
<feature type="compositionally biased region" description="Polar residues" evidence="1">
    <location>
        <begin position="69"/>
        <end position="81"/>
    </location>
</feature>
<evidence type="ECO:0000259" key="2">
    <source>
        <dbReference type="PROSITE" id="PS50108"/>
    </source>
</evidence>
<reference evidence="3" key="1">
    <citation type="journal article" date="2014" name="Nat. Commun.">
        <title>The emerging biofuel crop Camelina sativa retains a highly undifferentiated hexaploid genome structure.</title>
        <authorList>
            <person name="Kagale S."/>
            <person name="Koh C."/>
            <person name="Nixon J."/>
            <person name="Bollina V."/>
            <person name="Clarke W.E."/>
            <person name="Tuteja R."/>
            <person name="Spillane C."/>
            <person name="Robinson S.J."/>
            <person name="Links M.G."/>
            <person name="Clarke C."/>
            <person name="Higgins E.E."/>
            <person name="Huebert T."/>
            <person name="Sharpe A.G."/>
            <person name="Parkin I.A."/>
        </authorList>
    </citation>
    <scope>NUCLEOTIDE SEQUENCE [LARGE SCALE GENOMIC DNA]</scope>
    <source>
        <strain evidence="3">cv. DH55</strain>
    </source>
</reference>
<gene>
    <name evidence="4" type="primary">LOC104749522</name>
</gene>
<dbReference type="PANTHER" id="PTHR46325">
    <property type="entry name" value="CRIB DOMAIN-CONTAINING PROTEIN RIC8"/>
    <property type="match status" value="1"/>
</dbReference>
<dbReference type="PROSITE" id="PS50108">
    <property type="entry name" value="CRIB"/>
    <property type="match status" value="1"/>
</dbReference>
<dbReference type="InterPro" id="IPR000095">
    <property type="entry name" value="CRIB_dom"/>
</dbReference>
<reference evidence="4" key="2">
    <citation type="submission" date="2025-08" db="UniProtKB">
        <authorList>
            <consortium name="RefSeq"/>
        </authorList>
    </citation>
    <scope>IDENTIFICATION</scope>
    <source>
        <tissue evidence="4">Leaf</tissue>
    </source>
</reference>
<organism evidence="3 4">
    <name type="scientific">Camelina sativa</name>
    <name type="common">False flax</name>
    <name type="synonym">Myagrum sativum</name>
    <dbReference type="NCBI Taxonomy" id="90675"/>
    <lineage>
        <taxon>Eukaryota</taxon>
        <taxon>Viridiplantae</taxon>
        <taxon>Streptophyta</taxon>
        <taxon>Embryophyta</taxon>
        <taxon>Tracheophyta</taxon>
        <taxon>Spermatophyta</taxon>
        <taxon>Magnoliopsida</taxon>
        <taxon>eudicotyledons</taxon>
        <taxon>Gunneridae</taxon>
        <taxon>Pentapetalae</taxon>
        <taxon>rosids</taxon>
        <taxon>malvids</taxon>
        <taxon>Brassicales</taxon>
        <taxon>Brassicaceae</taxon>
        <taxon>Camelineae</taxon>
        <taxon>Camelina</taxon>
    </lineage>
</organism>
<dbReference type="GeneID" id="104749522"/>
<accession>A0ABM0WDC6</accession>
<sequence length="224" mass="24114">MATTMKGLLKGLRYITQIFDEEKEQEMQIGFPTDVKHVAHIGSDGPATNTPSWMNDFKPQEHEKGQVVSRGNSNKYNPQGMNQGGVGLKELLPSSTNEKPKHKTRRKSGGGASPNPNGSPPRKSSGNAASSDESSKHSRHHRSKHGSVDSSNDQEPSVRRRRGGIPVPDTEASNHHPIPDGSAPPRKATSRPRKLKGSAGGEASMKKSSKGKPENSVDTCNDIV</sequence>
<dbReference type="PANTHER" id="PTHR46325:SF50">
    <property type="entry name" value="CRIB DOMAIN-CONTAINING PROTEIN RIC1"/>
    <property type="match status" value="1"/>
</dbReference>
<evidence type="ECO:0000313" key="3">
    <source>
        <dbReference type="Proteomes" id="UP000694864"/>
    </source>
</evidence>
<evidence type="ECO:0000313" key="4">
    <source>
        <dbReference type="RefSeq" id="XP_010469470.1"/>
    </source>
</evidence>
<evidence type="ECO:0000256" key="1">
    <source>
        <dbReference type="SAM" id="MobiDB-lite"/>
    </source>
</evidence>
<dbReference type="RefSeq" id="XP_010469470.1">
    <property type="nucleotide sequence ID" value="XM_010471168.2"/>
</dbReference>
<feature type="region of interest" description="Disordered" evidence="1">
    <location>
        <begin position="38"/>
        <end position="224"/>
    </location>
</feature>
<dbReference type="Proteomes" id="UP000694864">
    <property type="component" value="Chromosome 16"/>
</dbReference>
<dbReference type="CDD" id="cd00132">
    <property type="entry name" value="CRIB"/>
    <property type="match status" value="1"/>
</dbReference>
<feature type="domain" description="CRIB" evidence="2">
    <location>
        <begin position="29"/>
        <end position="42"/>
    </location>
</feature>
<name>A0ABM0WDC6_CAMSA</name>